<proteinExistence type="predicted"/>
<sequence>MEPRMYKTLPAHYQPCHISDLSSGKMLLVAFIRHREIRQLAATIRVPPPPRHEAQGQLVKLFRNRKISHCPTLEMKVKAPAKRIFRRRVSKQSLDSYPKPK</sequence>
<evidence type="ECO:0000313" key="1">
    <source>
        <dbReference type="EnsemblMetazoa" id="AMEM000244-PA"/>
    </source>
</evidence>
<keyword evidence="2" id="KW-1185">Reference proteome</keyword>
<dbReference type="Proteomes" id="UP000075903">
    <property type="component" value="Unassembled WGS sequence"/>
</dbReference>
<dbReference type="VEuPathDB" id="VectorBase:AMEM21_004625"/>
<reference evidence="1" key="1">
    <citation type="submission" date="2020-05" db="UniProtKB">
        <authorList>
            <consortium name="EnsemblMetazoa"/>
        </authorList>
    </citation>
    <scope>IDENTIFICATION</scope>
    <source>
        <strain evidence="1">MAF</strain>
    </source>
</reference>
<dbReference type="VEuPathDB" id="VectorBase:AMEM000244"/>
<dbReference type="AlphaFoldDB" id="A0A182UM58"/>
<protein>
    <submittedName>
        <fullName evidence="1">Uncharacterized protein</fullName>
    </submittedName>
</protein>
<evidence type="ECO:0000313" key="2">
    <source>
        <dbReference type="Proteomes" id="UP000075903"/>
    </source>
</evidence>
<dbReference type="EnsemblMetazoa" id="AMEM000244-RA">
    <property type="protein sequence ID" value="AMEM000244-PA"/>
    <property type="gene ID" value="AMEM000244"/>
</dbReference>
<accession>A0A182UM58</accession>
<organism evidence="1 2">
    <name type="scientific">Anopheles merus</name>
    <name type="common">Mosquito</name>
    <dbReference type="NCBI Taxonomy" id="30066"/>
    <lineage>
        <taxon>Eukaryota</taxon>
        <taxon>Metazoa</taxon>
        <taxon>Ecdysozoa</taxon>
        <taxon>Arthropoda</taxon>
        <taxon>Hexapoda</taxon>
        <taxon>Insecta</taxon>
        <taxon>Pterygota</taxon>
        <taxon>Neoptera</taxon>
        <taxon>Endopterygota</taxon>
        <taxon>Diptera</taxon>
        <taxon>Nematocera</taxon>
        <taxon>Culicoidea</taxon>
        <taxon>Culicidae</taxon>
        <taxon>Anophelinae</taxon>
        <taxon>Anopheles</taxon>
    </lineage>
</organism>
<name>A0A182UM58_ANOME</name>